<reference evidence="3 4" key="1">
    <citation type="journal article" date="2020" name="Nature">
        <title>Bacterial chemolithoautotrophy via manganese oxidation.</title>
        <authorList>
            <person name="Yu H."/>
            <person name="Leadbetter J.R."/>
        </authorList>
    </citation>
    <scope>NUCLEOTIDE SEQUENCE [LARGE SCALE GENOMIC DNA]</scope>
    <source>
        <strain evidence="3 4">RBP-1</strain>
    </source>
</reference>
<dbReference type="InterPro" id="IPR013595">
    <property type="entry name" value="Pept_S33_TAP-like_C"/>
</dbReference>
<comment type="caution">
    <text evidence="3">The sequence shown here is derived from an EMBL/GenBank/DDBJ whole genome shotgun (WGS) entry which is preliminary data.</text>
</comment>
<dbReference type="AlphaFoldDB" id="A0A7X6DC05"/>
<evidence type="ECO:0000259" key="1">
    <source>
        <dbReference type="Pfam" id="PF00561"/>
    </source>
</evidence>
<dbReference type="Pfam" id="PF08386">
    <property type="entry name" value="Abhydrolase_4"/>
    <property type="match status" value="1"/>
</dbReference>
<accession>A0A7X6DC05</accession>
<gene>
    <name evidence="3" type="ORF">RAMLITH_01005</name>
</gene>
<evidence type="ECO:0000313" key="3">
    <source>
        <dbReference type="EMBL" id="NKE64385.1"/>
    </source>
</evidence>
<dbReference type="SUPFAM" id="SSF53474">
    <property type="entry name" value="alpha/beta-Hydrolases"/>
    <property type="match status" value="1"/>
</dbReference>
<name>A0A7X6DC05_9BURK</name>
<protein>
    <submittedName>
        <fullName evidence="3">Lysophospholipase</fullName>
    </submittedName>
</protein>
<dbReference type="InterPro" id="IPR000073">
    <property type="entry name" value="AB_hydrolase_1"/>
</dbReference>
<dbReference type="EMBL" id="VTOX01000001">
    <property type="protein sequence ID" value="NKE64385.1"/>
    <property type="molecule type" value="Genomic_DNA"/>
</dbReference>
<dbReference type="PANTHER" id="PTHR12277:SF81">
    <property type="entry name" value="PROTEIN ABHD13"/>
    <property type="match status" value="1"/>
</dbReference>
<organism evidence="3 4">
    <name type="scientific">Ramlibacter lithotrophicus</name>
    <dbReference type="NCBI Taxonomy" id="2606681"/>
    <lineage>
        <taxon>Bacteria</taxon>
        <taxon>Pseudomonadati</taxon>
        <taxon>Pseudomonadota</taxon>
        <taxon>Betaproteobacteria</taxon>
        <taxon>Burkholderiales</taxon>
        <taxon>Comamonadaceae</taxon>
        <taxon>Ramlibacter</taxon>
    </lineage>
</organism>
<dbReference type="InterPro" id="IPR029058">
    <property type="entry name" value="AB_hydrolase_fold"/>
</dbReference>
<evidence type="ECO:0000259" key="2">
    <source>
        <dbReference type="Pfam" id="PF08386"/>
    </source>
</evidence>
<dbReference type="Proteomes" id="UP000521868">
    <property type="component" value="Unassembled WGS sequence"/>
</dbReference>
<dbReference type="Gene3D" id="3.40.50.1820">
    <property type="entry name" value="alpha/beta hydrolase"/>
    <property type="match status" value="1"/>
</dbReference>
<feature type="domain" description="AB hydrolase-1" evidence="1">
    <location>
        <begin position="69"/>
        <end position="174"/>
    </location>
</feature>
<dbReference type="PANTHER" id="PTHR12277">
    <property type="entry name" value="ALPHA/BETA HYDROLASE DOMAIN-CONTAINING PROTEIN"/>
    <property type="match status" value="1"/>
</dbReference>
<dbReference type="Pfam" id="PF00561">
    <property type="entry name" value="Abhydrolase_1"/>
    <property type="match status" value="1"/>
</dbReference>
<evidence type="ECO:0000313" key="4">
    <source>
        <dbReference type="Proteomes" id="UP000521868"/>
    </source>
</evidence>
<proteinExistence type="predicted"/>
<feature type="domain" description="Peptidase S33 tripeptidyl aminopeptidase-like C-terminal" evidence="2">
    <location>
        <begin position="194"/>
        <end position="246"/>
    </location>
</feature>
<sequence length="251" mass="26670">MRMLLTLLLLAVALYAAACGAVLLLQRSMIYYPQPAAGRPPERLQLAVDGAQVVVSVQPRPGAGAVLYFGGNAEDVSLSLPELAAAFPRRAVYAVHYRGYGGSTGAPSERALHADALALFDHVRASHPEVLAVGRSLGSGLAVRLASQRPVSRLVLVTPFDSLPSLAAPLFPWLPVRWLLLDRYDSAGLAPRIAAPTLILAAERDEVVPRENTERLLREFTPGTAKMVVIPASGHNTISASPAYSAALRAL</sequence>
<dbReference type="RefSeq" id="WP_168105480.1">
    <property type="nucleotide sequence ID" value="NZ_VTOX01000001.1"/>
</dbReference>
<keyword evidence="4" id="KW-1185">Reference proteome</keyword>